<dbReference type="EMBL" id="CAJFDI010000001">
    <property type="protein sequence ID" value="CAD5208567.1"/>
    <property type="molecule type" value="Genomic_DNA"/>
</dbReference>
<evidence type="ECO:0000313" key="5">
    <source>
        <dbReference type="WBParaSite" id="BXY_0481800.1"/>
    </source>
</evidence>
<evidence type="ECO:0000256" key="1">
    <source>
        <dbReference type="SAM" id="SignalP"/>
    </source>
</evidence>
<dbReference type="AlphaFoldDB" id="A0A1I7RVQ6"/>
<proteinExistence type="predicted"/>
<evidence type="ECO:0000313" key="4">
    <source>
        <dbReference type="Proteomes" id="UP000659654"/>
    </source>
</evidence>
<dbReference type="Proteomes" id="UP000095284">
    <property type="component" value="Unplaced"/>
</dbReference>
<reference evidence="2" key="2">
    <citation type="submission" date="2020-09" db="EMBL/GenBank/DDBJ databases">
        <authorList>
            <person name="Kikuchi T."/>
        </authorList>
    </citation>
    <scope>NUCLEOTIDE SEQUENCE</scope>
    <source>
        <strain evidence="2">Ka4C1</strain>
    </source>
</reference>
<evidence type="ECO:0000313" key="2">
    <source>
        <dbReference type="EMBL" id="CAD5208567.1"/>
    </source>
</evidence>
<dbReference type="WBParaSite" id="BXY_0481800.1">
    <property type="protein sequence ID" value="BXY_0481800.1"/>
    <property type="gene ID" value="BXY_0481800"/>
</dbReference>
<protein>
    <submittedName>
        <fullName evidence="2">(pine wood nematode) hypothetical protein</fullName>
    </submittedName>
</protein>
<keyword evidence="4" id="KW-1185">Reference proteome</keyword>
<organism evidence="3 5">
    <name type="scientific">Bursaphelenchus xylophilus</name>
    <name type="common">Pinewood nematode worm</name>
    <name type="synonym">Aphelenchoides xylophilus</name>
    <dbReference type="NCBI Taxonomy" id="6326"/>
    <lineage>
        <taxon>Eukaryota</taxon>
        <taxon>Metazoa</taxon>
        <taxon>Ecdysozoa</taxon>
        <taxon>Nematoda</taxon>
        <taxon>Chromadorea</taxon>
        <taxon>Rhabditida</taxon>
        <taxon>Tylenchina</taxon>
        <taxon>Tylenchomorpha</taxon>
        <taxon>Aphelenchoidea</taxon>
        <taxon>Aphelenchoididae</taxon>
        <taxon>Bursaphelenchus</taxon>
    </lineage>
</organism>
<keyword evidence="1" id="KW-0732">Signal</keyword>
<feature type="signal peptide" evidence="1">
    <location>
        <begin position="1"/>
        <end position="17"/>
    </location>
</feature>
<accession>A0A1I7RVQ6</accession>
<gene>
    <name evidence="2" type="ORF">BXYJ_LOCUS803</name>
</gene>
<evidence type="ECO:0000313" key="3">
    <source>
        <dbReference type="Proteomes" id="UP000095284"/>
    </source>
</evidence>
<dbReference type="EMBL" id="CAJFCV020000001">
    <property type="protein sequence ID" value="CAG9082012.1"/>
    <property type="molecule type" value="Genomic_DNA"/>
</dbReference>
<dbReference type="Proteomes" id="UP000659654">
    <property type="component" value="Unassembled WGS sequence"/>
</dbReference>
<sequence>MLKSASFFPLIFLIVNGQSERTVGGKIRCENSNLSGKSMLTFQFTTWEFRECSGLDIIERIKGTCDISVFMYYIDHNPTVNPVTGEFTAKYTPRHADAPRRKLSISHECDGYCRVHEISEEFSGDVKTDYDIVLSSGDPGAYVNQGKESLYFCNGNKYP</sequence>
<feature type="chain" id="PRO_5035359494" evidence="1">
    <location>
        <begin position="18"/>
        <end position="159"/>
    </location>
</feature>
<dbReference type="Proteomes" id="UP000582659">
    <property type="component" value="Unassembled WGS sequence"/>
</dbReference>
<name>A0A1I7RVQ6_BURXY</name>
<reference evidence="5" key="1">
    <citation type="submission" date="2016-11" db="UniProtKB">
        <authorList>
            <consortium name="WormBaseParasite"/>
        </authorList>
    </citation>
    <scope>IDENTIFICATION</scope>
</reference>